<dbReference type="InterPro" id="IPR023100">
    <property type="entry name" value="D-aminoacylase_insert_dom_sf"/>
</dbReference>
<organism evidence="2 3">
    <name type="scientific">Vineibacter terrae</name>
    <dbReference type="NCBI Taxonomy" id="2586908"/>
    <lineage>
        <taxon>Bacteria</taxon>
        <taxon>Pseudomonadati</taxon>
        <taxon>Pseudomonadota</taxon>
        <taxon>Alphaproteobacteria</taxon>
        <taxon>Hyphomicrobiales</taxon>
        <taxon>Vineibacter</taxon>
    </lineage>
</organism>
<dbReference type="Pfam" id="PF07969">
    <property type="entry name" value="Amidohydro_3"/>
    <property type="match status" value="2"/>
</dbReference>
<dbReference type="GO" id="GO:0016812">
    <property type="term" value="F:hydrolase activity, acting on carbon-nitrogen (but not peptide) bonds, in cyclic amides"/>
    <property type="evidence" value="ECO:0007669"/>
    <property type="project" value="TreeGrafter"/>
</dbReference>
<evidence type="ECO:0000313" key="3">
    <source>
        <dbReference type="Proteomes" id="UP000321638"/>
    </source>
</evidence>
<dbReference type="Gene3D" id="3.20.20.140">
    <property type="entry name" value="Metal-dependent hydrolases"/>
    <property type="match status" value="1"/>
</dbReference>
<dbReference type="SUPFAM" id="SSF51556">
    <property type="entry name" value="Metallo-dependent hydrolases"/>
    <property type="match status" value="1"/>
</dbReference>
<name>A0A5C8PTG0_9HYPH</name>
<dbReference type="PANTHER" id="PTHR11647">
    <property type="entry name" value="HYDRANTOINASE/DIHYDROPYRIMIDINASE FAMILY MEMBER"/>
    <property type="match status" value="1"/>
</dbReference>
<accession>A0A5C8PTG0</accession>
<dbReference type="AlphaFoldDB" id="A0A5C8PTG0"/>
<dbReference type="Gene3D" id="3.30.1490.130">
    <property type="entry name" value="D-aminoacylase. Domain 3"/>
    <property type="match status" value="1"/>
</dbReference>
<dbReference type="InterPro" id="IPR032466">
    <property type="entry name" value="Metal_Hydrolase"/>
</dbReference>
<dbReference type="PANTHER" id="PTHR11647:SF1">
    <property type="entry name" value="COLLAPSIN RESPONSE MEDIATOR PROTEIN"/>
    <property type="match status" value="1"/>
</dbReference>
<feature type="domain" description="Amidohydrolase 3" evidence="1">
    <location>
        <begin position="59"/>
        <end position="259"/>
    </location>
</feature>
<dbReference type="SUPFAM" id="SSF51338">
    <property type="entry name" value="Composite domain of metallo-dependent hydrolases"/>
    <property type="match status" value="1"/>
</dbReference>
<reference evidence="2 3" key="1">
    <citation type="submission" date="2019-06" db="EMBL/GenBank/DDBJ databases">
        <title>New taxonomy in bacterial strain CC-CFT640, isolated from vineyard.</title>
        <authorList>
            <person name="Lin S.-Y."/>
            <person name="Tsai C.-F."/>
            <person name="Young C.-C."/>
        </authorList>
    </citation>
    <scope>NUCLEOTIDE SEQUENCE [LARGE SCALE GENOMIC DNA]</scope>
    <source>
        <strain evidence="2 3">CC-CFT640</strain>
    </source>
</reference>
<sequence>MPKDATTSSSVVTQCDLLLRDAQVIDGSGRPATRADIAVRGNRIVAMGRLDAADAACAIDASAYVAAPGFIDVHTHDDRALLSDGAMAAKTSQGVTTVVTGNCGVSLAPVMPQAALPMTFDLLGGRDWFRFADVNAYFASVEADPPAVNALCLVGHSTLRLAEMPALDRAAQPAEIAAMQARLAHAMRAGAVGISTGLYYPTSRAAPTEEVIALAKVAGSEGGIYATHMRDESDGVEDSIEETLRIGREGDVPVLISHHKVIGPQNFGRSIKTLARIEQAMRTQRVALDVYPYVAGSTVLDPQRCDGRMRVLITWSRPHPEVAGQDIADIARAWGCPPVEAAERLLPAGAIYFMLDEDDVRRILAFPHTMIGSDGLPHDHHPHPRLWGTFPRVLGHYARQLGLLTLEEAVRRMTSLPAQFLGLDDRGRLAPGAYADIVLFDPARIIDRATFDLPTAPSDGIAVVIVNGAIVWQDGQPTVARPGRVLRRTARIRPPAAG</sequence>
<dbReference type="CDD" id="cd01297">
    <property type="entry name" value="D-aminoacylase"/>
    <property type="match status" value="1"/>
</dbReference>
<dbReference type="InterPro" id="IPR011059">
    <property type="entry name" value="Metal-dep_hydrolase_composite"/>
</dbReference>
<dbReference type="RefSeq" id="WP_147846105.1">
    <property type="nucleotide sequence ID" value="NZ_VDUZ01000005.1"/>
</dbReference>
<feature type="domain" description="Amidohydrolase 3" evidence="1">
    <location>
        <begin position="323"/>
        <end position="471"/>
    </location>
</feature>
<comment type="caution">
    <text evidence="2">The sequence shown here is derived from an EMBL/GenBank/DDBJ whole genome shotgun (WGS) entry which is preliminary data.</text>
</comment>
<evidence type="ECO:0000313" key="2">
    <source>
        <dbReference type="EMBL" id="TXL79597.1"/>
    </source>
</evidence>
<dbReference type="Proteomes" id="UP000321638">
    <property type="component" value="Unassembled WGS sequence"/>
</dbReference>
<keyword evidence="3" id="KW-1185">Reference proteome</keyword>
<proteinExistence type="predicted"/>
<dbReference type="OrthoDB" id="9766983at2"/>
<dbReference type="Gene3D" id="2.30.40.10">
    <property type="entry name" value="Urease, subunit C, domain 1"/>
    <property type="match status" value="1"/>
</dbReference>
<dbReference type="GO" id="GO:0005829">
    <property type="term" value="C:cytosol"/>
    <property type="evidence" value="ECO:0007669"/>
    <property type="project" value="TreeGrafter"/>
</dbReference>
<evidence type="ECO:0000259" key="1">
    <source>
        <dbReference type="Pfam" id="PF07969"/>
    </source>
</evidence>
<dbReference type="InterPro" id="IPR013108">
    <property type="entry name" value="Amidohydro_3"/>
</dbReference>
<dbReference type="GO" id="GO:0016811">
    <property type="term" value="F:hydrolase activity, acting on carbon-nitrogen (but not peptide) bonds, in linear amides"/>
    <property type="evidence" value="ECO:0007669"/>
    <property type="project" value="InterPro"/>
</dbReference>
<gene>
    <name evidence="2" type="ORF">FHP25_06595</name>
</gene>
<protein>
    <submittedName>
        <fullName evidence="2">D-aminoacylase</fullName>
    </submittedName>
</protein>
<dbReference type="EMBL" id="VDUZ01000005">
    <property type="protein sequence ID" value="TXL79597.1"/>
    <property type="molecule type" value="Genomic_DNA"/>
</dbReference>
<dbReference type="InterPro" id="IPR050378">
    <property type="entry name" value="Metallo-dep_Hydrolases_sf"/>
</dbReference>